<gene>
    <name evidence="1" type="primary">NCL1_52472</name>
    <name evidence="1" type="ORF">TNCV_5075161</name>
</gene>
<organism evidence="1 2">
    <name type="scientific">Trichonephila clavipes</name>
    <name type="common">Golden silk orbweaver</name>
    <name type="synonym">Nephila clavipes</name>
    <dbReference type="NCBI Taxonomy" id="2585209"/>
    <lineage>
        <taxon>Eukaryota</taxon>
        <taxon>Metazoa</taxon>
        <taxon>Ecdysozoa</taxon>
        <taxon>Arthropoda</taxon>
        <taxon>Chelicerata</taxon>
        <taxon>Arachnida</taxon>
        <taxon>Araneae</taxon>
        <taxon>Araneomorphae</taxon>
        <taxon>Entelegynae</taxon>
        <taxon>Araneoidea</taxon>
        <taxon>Nephilidae</taxon>
        <taxon>Trichonephila</taxon>
    </lineage>
</organism>
<dbReference type="Proteomes" id="UP000887159">
    <property type="component" value="Unassembled WGS sequence"/>
</dbReference>
<reference evidence="1" key="1">
    <citation type="submission" date="2020-08" db="EMBL/GenBank/DDBJ databases">
        <title>Multicomponent nature underlies the extraordinary mechanical properties of spider dragline silk.</title>
        <authorList>
            <person name="Kono N."/>
            <person name="Nakamura H."/>
            <person name="Mori M."/>
            <person name="Yoshida Y."/>
            <person name="Ohtoshi R."/>
            <person name="Malay A.D."/>
            <person name="Moran D.A.P."/>
            <person name="Tomita M."/>
            <person name="Numata K."/>
            <person name="Arakawa K."/>
        </authorList>
    </citation>
    <scope>NUCLEOTIDE SEQUENCE</scope>
</reference>
<dbReference type="AlphaFoldDB" id="A0A8X6RXL8"/>
<evidence type="ECO:0000313" key="2">
    <source>
        <dbReference type="Proteomes" id="UP000887159"/>
    </source>
</evidence>
<sequence>MALSDSLSQINLGVQGETQRGLHKPTDWENVIFVDESKYNIFGSDDKQKVWWKSSTAMHVKNGTNRGSGLAMEESENDVGSFQQLLLYADEHYLAGKLPLGDHLGKVLHGVEEYHQRNVRPLRFHAS</sequence>
<accession>A0A8X6RXL8</accession>
<dbReference type="Gene3D" id="3.30.420.10">
    <property type="entry name" value="Ribonuclease H-like superfamily/Ribonuclease H"/>
    <property type="match status" value="1"/>
</dbReference>
<keyword evidence="2" id="KW-1185">Reference proteome</keyword>
<dbReference type="EMBL" id="BMAU01021225">
    <property type="protein sequence ID" value="GFY01048.1"/>
    <property type="molecule type" value="Genomic_DNA"/>
</dbReference>
<dbReference type="GO" id="GO:0003676">
    <property type="term" value="F:nucleic acid binding"/>
    <property type="evidence" value="ECO:0007669"/>
    <property type="project" value="InterPro"/>
</dbReference>
<dbReference type="InterPro" id="IPR036397">
    <property type="entry name" value="RNaseH_sf"/>
</dbReference>
<comment type="caution">
    <text evidence="1">The sequence shown here is derived from an EMBL/GenBank/DDBJ whole genome shotgun (WGS) entry which is preliminary data.</text>
</comment>
<protein>
    <submittedName>
        <fullName evidence="1">15-hydroxyprostaglandin dehydrogenase</fullName>
    </submittedName>
</protein>
<name>A0A8X6RXL8_TRICX</name>
<proteinExistence type="predicted"/>
<evidence type="ECO:0000313" key="1">
    <source>
        <dbReference type="EMBL" id="GFY01048.1"/>
    </source>
</evidence>